<dbReference type="NCBIfam" id="TIGR03891">
    <property type="entry name" value="thiopep_ocin"/>
    <property type="match status" value="1"/>
</dbReference>
<dbReference type="Proteomes" id="UP000516705">
    <property type="component" value="Plasmid pIKMIN-B501"/>
</dbReference>
<sequence length="302" mass="36265">MKETDKWLSYHIFCHNLLHHDRIICKLNKWTSEKHLYPYFFIRYWEGGPHIRFRIKRKDTIRDDYYNTLVDLLESELSDESIILTKEEYYQGHKLDGEKIPIEELPWYENNTIVPITYVRENERYGGKEAIEHAEYVFYRSSQLVSAMLEGCMNCHMMIRMLFYVHIYEKVNAAIKECGINFDFPQFYANCFSYWIELYDLKDAEYIRDIANAIKHSFEDKEDKINTVFSFIQPQIQNNFIDSLVEYLKNVSQLKGNKMMRSVLFSQMHMFANRLGIPIEYECAIYSYYNQKNTNLTCQKGA</sequence>
<organism evidence="1 2">
    <name type="scientific">Streptococcus salivarius</name>
    <dbReference type="NCBI Taxonomy" id="1304"/>
    <lineage>
        <taxon>Bacteria</taxon>
        <taxon>Bacillati</taxon>
        <taxon>Bacillota</taxon>
        <taxon>Bacilli</taxon>
        <taxon>Lactobacillales</taxon>
        <taxon>Streptococcaceae</taxon>
        <taxon>Streptococcus</taxon>
    </lineage>
</organism>
<evidence type="ECO:0000313" key="1">
    <source>
        <dbReference type="EMBL" id="QMI52032.1"/>
    </source>
</evidence>
<reference evidence="1 2" key="1">
    <citation type="journal article" date="2020" name="Microbiol. Resour. Announc.">
        <title>Complete Genome Sequence of Streptococcus salivarius DB-B5, a Novel Probiotic Candidate Isolated from the Supragingival Plaque of a Healthy Female Subject.</title>
        <authorList>
            <person name="Fields F.R."/>
            <person name="Li X."/>
            <person name="Navarre W.W."/>
            <person name="Naito M."/>
        </authorList>
    </citation>
    <scope>NUCLEOTIDE SEQUENCE [LARGE SCALE GENOMIC DNA]</scope>
    <source>
        <strain evidence="1 2">DB-B5</strain>
        <plasmid evidence="1 2">pIKMIN-B501</plasmid>
    </source>
</reference>
<dbReference type="AlphaFoldDB" id="A0A7L6WP98"/>
<keyword evidence="1" id="KW-0614">Plasmid</keyword>
<dbReference type="RefSeq" id="WP_181671410.1">
    <property type="nucleotide sequence ID" value="NZ_CP054154.1"/>
</dbReference>
<protein>
    <submittedName>
        <fullName evidence="1">Bacteriocin biosynthesis protein</fullName>
    </submittedName>
</protein>
<evidence type="ECO:0000313" key="2">
    <source>
        <dbReference type="Proteomes" id="UP000516705"/>
    </source>
</evidence>
<dbReference type="InterPro" id="IPR023809">
    <property type="entry name" value="Thiopep_bacteriocin_synth_dom"/>
</dbReference>
<geneLocation type="plasmid" evidence="1 2">
    <name>pIKMIN-B501</name>
</geneLocation>
<gene>
    <name evidence="1" type="ORF">HRE60_10130</name>
</gene>
<dbReference type="EMBL" id="CP054154">
    <property type="protein sequence ID" value="QMI52032.1"/>
    <property type="molecule type" value="Genomic_DNA"/>
</dbReference>
<dbReference type="Pfam" id="PF14028">
    <property type="entry name" value="Lant_dehydr_C"/>
    <property type="match status" value="1"/>
</dbReference>
<proteinExistence type="predicted"/>
<name>A0A7L6WP98_STRSL</name>
<accession>A0A7L6WP98</accession>